<evidence type="ECO:0000259" key="2">
    <source>
        <dbReference type="Pfam" id="PF24494"/>
    </source>
</evidence>
<dbReference type="VEuPathDB" id="FungiDB:BDV34DRAFT_63480"/>
<dbReference type="OMA" id="DHYICLW"/>
<evidence type="ECO:0000313" key="4">
    <source>
        <dbReference type="Proteomes" id="UP000326532"/>
    </source>
</evidence>
<keyword evidence="4" id="KW-1185">Reference proteome</keyword>
<proteinExistence type="predicted"/>
<dbReference type="Proteomes" id="UP000326532">
    <property type="component" value="Unassembled WGS sequence"/>
</dbReference>
<reference evidence="3 4" key="1">
    <citation type="submission" date="2019-04" db="EMBL/GenBank/DDBJ databases">
        <title>Fungal friends and foes A comparative genomics study of 23 Aspergillus species from section Flavi.</title>
        <authorList>
            <consortium name="DOE Joint Genome Institute"/>
            <person name="Kjaerbolling I."/>
            <person name="Vesth T.C."/>
            <person name="Frisvad J.C."/>
            <person name="Nybo J.L."/>
            <person name="Theobald S."/>
            <person name="Kildgaard S."/>
            <person name="Petersen T.I."/>
            <person name="Kuo A."/>
            <person name="Sato A."/>
            <person name="Lyhne E.K."/>
            <person name="Kogle M.E."/>
            <person name="Wiebenga A."/>
            <person name="Kun R.S."/>
            <person name="Lubbers R.J."/>
            <person name="Makela M.R."/>
            <person name="Barry K."/>
            <person name="Chovatia M."/>
            <person name="Clum A."/>
            <person name="Daum C."/>
            <person name="Haridas S."/>
            <person name="He G."/>
            <person name="LaButti K."/>
            <person name="Lipzen A."/>
            <person name="Mondo S."/>
            <person name="Pangilinan J."/>
            <person name="Riley R."/>
            <person name="Salamov A."/>
            <person name="Simmons B.A."/>
            <person name="Magnuson J.K."/>
            <person name="Henrissat B."/>
            <person name="Mortensen U.H."/>
            <person name="Larsen T.O."/>
            <person name="De vries R.P."/>
            <person name="Grigoriev I.V."/>
            <person name="Machida M."/>
            <person name="Baker S.E."/>
            <person name="Andersen M.R."/>
        </authorList>
    </citation>
    <scope>NUCLEOTIDE SEQUENCE [LARGE SCALE GENOMIC DNA]</scope>
    <source>
        <strain evidence="3 4">CBS 117618</strain>
    </source>
</reference>
<organism evidence="3 4">
    <name type="scientific">Aspergillus parasiticus</name>
    <dbReference type="NCBI Taxonomy" id="5067"/>
    <lineage>
        <taxon>Eukaryota</taxon>
        <taxon>Fungi</taxon>
        <taxon>Dikarya</taxon>
        <taxon>Ascomycota</taxon>
        <taxon>Pezizomycotina</taxon>
        <taxon>Eurotiomycetes</taxon>
        <taxon>Eurotiomycetidae</taxon>
        <taxon>Eurotiales</taxon>
        <taxon>Aspergillaceae</taxon>
        <taxon>Aspergillus</taxon>
        <taxon>Aspergillus subgen. Circumdati</taxon>
    </lineage>
</organism>
<dbReference type="AlphaFoldDB" id="A0A5N6E5C9"/>
<evidence type="ECO:0000256" key="1">
    <source>
        <dbReference type="SAM" id="MobiDB-lite"/>
    </source>
</evidence>
<gene>
    <name evidence="3" type="ORF">BDV34DRAFT_63480</name>
</gene>
<dbReference type="Pfam" id="PF24494">
    <property type="entry name" value="DUF7587"/>
    <property type="match status" value="1"/>
</dbReference>
<name>A0A5N6E5C9_ASPPA</name>
<dbReference type="InterPro" id="IPR056009">
    <property type="entry name" value="DUF7587"/>
</dbReference>
<evidence type="ECO:0000313" key="3">
    <source>
        <dbReference type="EMBL" id="KAB8212084.1"/>
    </source>
</evidence>
<protein>
    <recommendedName>
        <fullName evidence="2">DUF7587 domain-containing protein</fullName>
    </recommendedName>
</protein>
<feature type="compositionally biased region" description="Low complexity" evidence="1">
    <location>
        <begin position="233"/>
        <end position="247"/>
    </location>
</feature>
<feature type="region of interest" description="Disordered" evidence="1">
    <location>
        <begin position="233"/>
        <end position="253"/>
    </location>
</feature>
<dbReference type="EMBL" id="ML734937">
    <property type="protein sequence ID" value="KAB8212084.1"/>
    <property type="molecule type" value="Genomic_DNA"/>
</dbReference>
<accession>A0A5N6E5C9</accession>
<feature type="domain" description="DUF7587" evidence="2">
    <location>
        <begin position="43"/>
        <end position="184"/>
    </location>
</feature>
<sequence length="290" mass="32861">MADDDPLTASIVSSLLHSPISGDSEEDRHPWARSSTVDIEKPLLRTWDQYSGSKPTQKNTMLSRLPRQRLDTSELRRHLLSIHANHKNWTATPFISFTQSSRKLQEVADFRSTRPGRGPQTITVINPNVRIANRLPILDMGLEMRYYGVRDPYNRSNTYYKDHYICLWEVTEAEIVGHWSWNELKGNILWFDQIVLPAFEKHNEESSRQLTSAEPFDLSALLGALPDGTGPGISNASSSPSCASSGNWDTGSESCELDCEDQYDSYDSYDEVEEDNAADDMIKILEGDWD</sequence>